<keyword evidence="5" id="KW-0560">Oxidoreductase</keyword>
<dbReference type="PANTHER" id="PTHR43884:SF20">
    <property type="entry name" value="ACYL-COA DEHYDROGENASE FADE28"/>
    <property type="match status" value="1"/>
</dbReference>
<sequence>MSEMLEIVSDVFEKMCKDFVTKETVDLLEEGQWASALWQQLEDNELLKVAVTEQHGGANGDIADLLALYQLVGYYSVPAPVLEHTLANFILEAVGLTPYSTVTTILFDEQYDKADGTMHHVPWARVAQQLVLVAKKQLMVIDLSQATITQATNLAAEPRDTVSFQQAGIIAQVALSKQQLQQLISYSTAAKLAAMSGALDKAFQLTVRYSKEREQFGRPIHRFQLIQQHIAILAGEAAIATAAIENIAHGMERSEIAFASIRLDEASKIVATSAHQVHAAIGVTYEHSLQHYTRRLWAWRDEGFTAHYWQNQLAQELLQIEDLWAWMTTK</sequence>
<dbReference type="InterPro" id="IPR036250">
    <property type="entry name" value="AcylCo_DH-like_C"/>
</dbReference>
<keyword evidence="8" id="KW-1185">Reference proteome</keyword>
<accession>A0ABZ0RX08</accession>
<evidence type="ECO:0000313" key="8">
    <source>
        <dbReference type="Proteomes" id="UP001322664"/>
    </source>
</evidence>
<evidence type="ECO:0000256" key="4">
    <source>
        <dbReference type="ARBA" id="ARBA00022827"/>
    </source>
</evidence>
<protein>
    <submittedName>
        <fullName evidence="7">Acyl-CoA dehydrogenase family protein</fullName>
    </submittedName>
</protein>
<dbReference type="Gene3D" id="1.10.540.10">
    <property type="entry name" value="Acyl-CoA dehydrogenase/oxidase, N-terminal domain"/>
    <property type="match status" value="1"/>
</dbReference>
<proteinExistence type="inferred from homology"/>
<dbReference type="SUPFAM" id="SSF56645">
    <property type="entry name" value="Acyl-CoA dehydrogenase NM domain-like"/>
    <property type="match status" value="1"/>
</dbReference>
<dbReference type="Gene3D" id="1.20.140.10">
    <property type="entry name" value="Butyryl-CoA Dehydrogenase, subunit A, domain 3"/>
    <property type="match status" value="1"/>
</dbReference>
<keyword evidence="4" id="KW-0274">FAD</keyword>
<dbReference type="PANTHER" id="PTHR43884">
    <property type="entry name" value="ACYL-COA DEHYDROGENASE"/>
    <property type="match status" value="1"/>
</dbReference>
<comment type="cofactor">
    <cofactor evidence="1">
        <name>FAD</name>
        <dbReference type="ChEBI" id="CHEBI:57692"/>
    </cofactor>
</comment>
<dbReference type="InterPro" id="IPR009100">
    <property type="entry name" value="AcylCoA_DH/oxidase_NM_dom_sf"/>
</dbReference>
<dbReference type="InterPro" id="IPR009075">
    <property type="entry name" value="AcylCo_DH/oxidase_C"/>
</dbReference>
<dbReference type="Pfam" id="PF00441">
    <property type="entry name" value="Acyl-CoA_dh_1"/>
    <property type="match status" value="1"/>
</dbReference>
<dbReference type="RefSeq" id="WP_319836551.1">
    <property type="nucleotide sequence ID" value="NZ_CP137624.1"/>
</dbReference>
<keyword evidence="3" id="KW-0285">Flavoprotein</keyword>
<reference evidence="7 8" key="1">
    <citation type="submission" date="2023-09" db="EMBL/GenBank/DDBJ databases">
        <authorList>
            <person name="Page C.A."/>
            <person name="Perez-Diaz I.M."/>
        </authorList>
    </citation>
    <scope>NUCLEOTIDE SEQUENCE [LARGE SCALE GENOMIC DNA]</scope>
    <source>
        <strain evidence="7 8">Ll15</strain>
    </source>
</reference>
<feature type="domain" description="Acyl-CoA dehydrogenase/oxidase C-terminal" evidence="6">
    <location>
        <begin position="192"/>
        <end position="295"/>
    </location>
</feature>
<evidence type="ECO:0000313" key="7">
    <source>
        <dbReference type="EMBL" id="WPK11554.1"/>
    </source>
</evidence>
<dbReference type="InterPro" id="IPR037069">
    <property type="entry name" value="AcylCoA_DH/ox_N_sf"/>
</dbReference>
<evidence type="ECO:0000256" key="1">
    <source>
        <dbReference type="ARBA" id="ARBA00001974"/>
    </source>
</evidence>
<evidence type="ECO:0000256" key="5">
    <source>
        <dbReference type="ARBA" id="ARBA00023002"/>
    </source>
</evidence>
<evidence type="ECO:0000259" key="6">
    <source>
        <dbReference type="Pfam" id="PF00441"/>
    </source>
</evidence>
<name>A0ABZ0RX08_9BACI</name>
<evidence type="ECO:0000256" key="2">
    <source>
        <dbReference type="ARBA" id="ARBA00009347"/>
    </source>
</evidence>
<organism evidence="7 8">
    <name type="scientific">Lysinibacillus louembei</name>
    <dbReference type="NCBI Taxonomy" id="1470088"/>
    <lineage>
        <taxon>Bacteria</taxon>
        <taxon>Bacillati</taxon>
        <taxon>Bacillota</taxon>
        <taxon>Bacilli</taxon>
        <taxon>Bacillales</taxon>
        <taxon>Bacillaceae</taxon>
        <taxon>Lysinibacillus</taxon>
    </lineage>
</organism>
<dbReference type="EMBL" id="CP137624">
    <property type="protein sequence ID" value="WPK11554.1"/>
    <property type="molecule type" value="Genomic_DNA"/>
</dbReference>
<gene>
    <name evidence="7" type="ORF">R6U77_16930</name>
</gene>
<dbReference type="SUPFAM" id="SSF47203">
    <property type="entry name" value="Acyl-CoA dehydrogenase C-terminal domain-like"/>
    <property type="match status" value="1"/>
</dbReference>
<evidence type="ECO:0000256" key="3">
    <source>
        <dbReference type="ARBA" id="ARBA00022630"/>
    </source>
</evidence>
<dbReference type="Proteomes" id="UP001322664">
    <property type="component" value="Chromosome"/>
</dbReference>
<comment type="similarity">
    <text evidence="2">Belongs to the acyl-CoA dehydrogenase family.</text>
</comment>